<reference evidence="1" key="1">
    <citation type="submission" date="2014-05" db="EMBL/GenBank/DDBJ databases">
        <authorList>
            <person name="Chronopoulou M."/>
        </authorList>
    </citation>
    <scope>NUCLEOTIDE SEQUENCE</scope>
    <source>
        <tissue evidence="1">Whole organism</tissue>
    </source>
</reference>
<name>A0A0K2UNH0_LEPSM</name>
<organism evidence="1">
    <name type="scientific">Lepeophtheirus salmonis</name>
    <name type="common">Salmon louse</name>
    <name type="synonym">Caligus salmonis</name>
    <dbReference type="NCBI Taxonomy" id="72036"/>
    <lineage>
        <taxon>Eukaryota</taxon>
        <taxon>Metazoa</taxon>
        <taxon>Ecdysozoa</taxon>
        <taxon>Arthropoda</taxon>
        <taxon>Crustacea</taxon>
        <taxon>Multicrustacea</taxon>
        <taxon>Hexanauplia</taxon>
        <taxon>Copepoda</taxon>
        <taxon>Siphonostomatoida</taxon>
        <taxon>Caligidae</taxon>
        <taxon>Lepeophtheirus</taxon>
    </lineage>
</organism>
<evidence type="ECO:0000313" key="1">
    <source>
        <dbReference type="EMBL" id="CDW39829.1"/>
    </source>
</evidence>
<protein>
    <submittedName>
        <fullName evidence="1">Uncharacterized protein</fullName>
    </submittedName>
</protein>
<dbReference type="AlphaFoldDB" id="A0A0K2UNH0"/>
<dbReference type="EMBL" id="HACA01022468">
    <property type="protein sequence ID" value="CDW39829.1"/>
    <property type="molecule type" value="Transcribed_RNA"/>
</dbReference>
<sequence length="30" mass="3642">MFFFVFDLINCRNPHLCSRIVVFLFVVHNN</sequence>
<accession>A0A0K2UNH0</accession>
<proteinExistence type="predicted"/>